<gene>
    <name evidence="1" type="ORF">AVEN_265633_1</name>
</gene>
<dbReference type="EMBL" id="BGPR01001367">
    <property type="protein sequence ID" value="GBM52160.1"/>
    <property type="molecule type" value="Genomic_DNA"/>
</dbReference>
<dbReference type="Proteomes" id="UP000499080">
    <property type="component" value="Unassembled WGS sequence"/>
</dbReference>
<evidence type="ECO:0000313" key="1">
    <source>
        <dbReference type="EMBL" id="GBM52160.1"/>
    </source>
</evidence>
<dbReference type="AlphaFoldDB" id="A0A4Y2GEX3"/>
<comment type="caution">
    <text evidence="1">The sequence shown here is derived from an EMBL/GenBank/DDBJ whole genome shotgun (WGS) entry which is preliminary data.</text>
</comment>
<sequence>MSHTPKSIDNDVKSLLRKLETSPSTAWPTIPANIKNPDITQQKKKSKLLHQETEILVSQMDIDPNPFKSKQAEIDSNNCLRIKRITAEEIPALENFITKQQALINSYQEINPQHTICTQLMIDVRENELKVEALKDELLRIGPCTEENCSHHRTSDKPYSRTSF</sequence>
<accession>A0A4Y2GEX3</accession>
<reference evidence="1 2" key="1">
    <citation type="journal article" date="2019" name="Sci. Rep.">
        <title>Orb-weaving spider Araneus ventricosus genome elucidates the spidroin gene catalogue.</title>
        <authorList>
            <person name="Kono N."/>
            <person name="Nakamura H."/>
            <person name="Ohtoshi R."/>
            <person name="Moran D.A.P."/>
            <person name="Shinohara A."/>
            <person name="Yoshida Y."/>
            <person name="Fujiwara M."/>
            <person name="Mori M."/>
            <person name="Tomita M."/>
            <person name="Arakawa K."/>
        </authorList>
    </citation>
    <scope>NUCLEOTIDE SEQUENCE [LARGE SCALE GENOMIC DNA]</scope>
</reference>
<proteinExistence type="predicted"/>
<organism evidence="1 2">
    <name type="scientific">Araneus ventricosus</name>
    <name type="common">Orbweaver spider</name>
    <name type="synonym">Epeira ventricosa</name>
    <dbReference type="NCBI Taxonomy" id="182803"/>
    <lineage>
        <taxon>Eukaryota</taxon>
        <taxon>Metazoa</taxon>
        <taxon>Ecdysozoa</taxon>
        <taxon>Arthropoda</taxon>
        <taxon>Chelicerata</taxon>
        <taxon>Arachnida</taxon>
        <taxon>Araneae</taxon>
        <taxon>Araneomorphae</taxon>
        <taxon>Entelegynae</taxon>
        <taxon>Araneoidea</taxon>
        <taxon>Araneidae</taxon>
        <taxon>Araneus</taxon>
    </lineage>
</organism>
<protein>
    <submittedName>
        <fullName evidence="1">Uncharacterized protein</fullName>
    </submittedName>
</protein>
<evidence type="ECO:0000313" key="2">
    <source>
        <dbReference type="Proteomes" id="UP000499080"/>
    </source>
</evidence>
<name>A0A4Y2GEX3_ARAVE</name>
<keyword evidence="2" id="KW-1185">Reference proteome</keyword>